<dbReference type="Pfam" id="PF03706">
    <property type="entry name" value="LPG_synthase_TM"/>
    <property type="match status" value="1"/>
</dbReference>
<dbReference type="PANTHER" id="PTHR39087">
    <property type="entry name" value="UPF0104 MEMBRANE PROTEIN MJ1595"/>
    <property type="match status" value="1"/>
</dbReference>
<comment type="subcellular location">
    <subcellularLocation>
        <location evidence="1">Cell membrane</location>
        <topology evidence="1">Multi-pass membrane protein</topology>
    </subcellularLocation>
</comment>
<name>A0ABV8LZB2_9ACTN</name>
<feature type="transmembrane region" description="Helical" evidence="6">
    <location>
        <begin position="48"/>
        <end position="71"/>
    </location>
</feature>
<feature type="transmembrane region" description="Helical" evidence="6">
    <location>
        <begin position="83"/>
        <end position="104"/>
    </location>
</feature>
<reference evidence="8" key="1">
    <citation type="journal article" date="2019" name="Int. J. Syst. Evol. Microbiol.">
        <title>The Global Catalogue of Microorganisms (GCM) 10K type strain sequencing project: providing services to taxonomists for standard genome sequencing and annotation.</title>
        <authorList>
            <consortium name="The Broad Institute Genomics Platform"/>
            <consortium name="The Broad Institute Genome Sequencing Center for Infectious Disease"/>
            <person name="Wu L."/>
            <person name="Ma J."/>
        </authorList>
    </citation>
    <scope>NUCLEOTIDE SEQUENCE [LARGE SCALE GENOMIC DNA]</scope>
    <source>
        <strain evidence="8">CGMCC 4.7289</strain>
    </source>
</reference>
<dbReference type="PANTHER" id="PTHR39087:SF2">
    <property type="entry name" value="UPF0104 MEMBRANE PROTEIN MJ1595"/>
    <property type="match status" value="1"/>
</dbReference>
<comment type="caution">
    <text evidence="7">The sequence shown here is derived from an EMBL/GenBank/DDBJ whole genome shotgun (WGS) entry which is preliminary data.</text>
</comment>
<evidence type="ECO:0000313" key="7">
    <source>
        <dbReference type="EMBL" id="MFC4136421.1"/>
    </source>
</evidence>
<evidence type="ECO:0000256" key="2">
    <source>
        <dbReference type="ARBA" id="ARBA00022475"/>
    </source>
</evidence>
<keyword evidence="8" id="KW-1185">Reference proteome</keyword>
<accession>A0ABV8LZB2</accession>
<proteinExistence type="predicted"/>
<feature type="transmembrane region" description="Helical" evidence="6">
    <location>
        <begin position="261"/>
        <end position="283"/>
    </location>
</feature>
<sequence>MSRSRRRERIVWLIGVVAMVIVFGWVVPRVAGYAEIWQTLRSLSAGEVVVLLALGLVVLALNGWSAVAALPGLSWWRGTQTGLVGNFLTALFPTGADLAARYAMCRSWGFSTDRTTTAVALSGIGRYLTMLLLPVVGTSAVLITGRGDEHTPLFFALGVTALVLLVGVPWLLLRREDYAHRFAYRLQSVAAALAHRLRRPAPRGVAVRILRTREHLMIGVRQNAPLVVATQIAATGASYGVLLASLRAVGLGRDVLTPSVVLYAYALGTIASLVPLTPGNLGVTELILIGVLGLQSDELNAQLVAASLIFRIFVWLLPIPLGMAAFFWWRRTQSTTPAS</sequence>
<keyword evidence="3 6" id="KW-0812">Transmembrane</keyword>
<evidence type="ECO:0000256" key="5">
    <source>
        <dbReference type="ARBA" id="ARBA00023136"/>
    </source>
</evidence>
<keyword evidence="5 6" id="KW-0472">Membrane</keyword>
<feature type="transmembrane region" description="Helical" evidence="6">
    <location>
        <begin position="303"/>
        <end position="329"/>
    </location>
</feature>
<feature type="transmembrane region" description="Helical" evidence="6">
    <location>
        <begin position="152"/>
        <end position="172"/>
    </location>
</feature>
<keyword evidence="2" id="KW-1003">Cell membrane</keyword>
<protein>
    <submittedName>
        <fullName evidence="7">YbhN family protein</fullName>
    </submittedName>
</protein>
<evidence type="ECO:0000256" key="4">
    <source>
        <dbReference type="ARBA" id="ARBA00022989"/>
    </source>
</evidence>
<evidence type="ECO:0000256" key="6">
    <source>
        <dbReference type="SAM" id="Phobius"/>
    </source>
</evidence>
<organism evidence="7 8">
    <name type="scientific">Hamadaea flava</name>
    <dbReference type="NCBI Taxonomy" id="1742688"/>
    <lineage>
        <taxon>Bacteria</taxon>
        <taxon>Bacillati</taxon>
        <taxon>Actinomycetota</taxon>
        <taxon>Actinomycetes</taxon>
        <taxon>Micromonosporales</taxon>
        <taxon>Micromonosporaceae</taxon>
        <taxon>Hamadaea</taxon>
    </lineage>
</organism>
<keyword evidence="4 6" id="KW-1133">Transmembrane helix</keyword>
<feature type="transmembrane region" description="Helical" evidence="6">
    <location>
        <begin position="10"/>
        <end position="28"/>
    </location>
</feature>
<dbReference type="RefSeq" id="WP_253750781.1">
    <property type="nucleotide sequence ID" value="NZ_JAMZDZ010000001.1"/>
</dbReference>
<evidence type="ECO:0000313" key="8">
    <source>
        <dbReference type="Proteomes" id="UP001595816"/>
    </source>
</evidence>
<evidence type="ECO:0000256" key="1">
    <source>
        <dbReference type="ARBA" id="ARBA00004651"/>
    </source>
</evidence>
<dbReference type="Proteomes" id="UP001595816">
    <property type="component" value="Unassembled WGS sequence"/>
</dbReference>
<gene>
    <name evidence="7" type="ORF">ACFOZ4_37930</name>
</gene>
<dbReference type="EMBL" id="JBHSAY010000029">
    <property type="protein sequence ID" value="MFC4136421.1"/>
    <property type="molecule type" value="Genomic_DNA"/>
</dbReference>
<feature type="transmembrane region" description="Helical" evidence="6">
    <location>
        <begin position="226"/>
        <end position="249"/>
    </location>
</feature>
<feature type="transmembrane region" description="Helical" evidence="6">
    <location>
        <begin position="124"/>
        <end position="145"/>
    </location>
</feature>
<evidence type="ECO:0000256" key="3">
    <source>
        <dbReference type="ARBA" id="ARBA00022692"/>
    </source>
</evidence>
<dbReference type="InterPro" id="IPR022791">
    <property type="entry name" value="L-PG_synthase/AglD"/>
</dbReference>